<protein>
    <submittedName>
        <fullName evidence="1">Uncharacterized protein</fullName>
    </submittedName>
</protein>
<comment type="caution">
    <text evidence="1">The sequence shown here is derived from an EMBL/GenBank/DDBJ whole genome shotgun (WGS) entry which is preliminary data.</text>
</comment>
<reference evidence="1" key="1">
    <citation type="submission" date="2020-05" db="EMBL/GenBank/DDBJ databases">
        <title>WGS assembly of Panicum virgatum.</title>
        <authorList>
            <person name="Lovell J.T."/>
            <person name="Jenkins J."/>
            <person name="Shu S."/>
            <person name="Juenger T.E."/>
            <person name="Schmutz J."/>
        </authorList>
    </citation>
    <scope>NUCLEOTIDE SEQUENCE</scope>
    <source>
        <strain evidence="1">AP13</strain>
    </source>
</reference>
<proteinExistence type="predicted"/>
<evidence type="ECO:0000313" key="1">
    <source>
        <dbReference type="EMBL" id="KAG2569209.1"/>
    </source>
</evidence>
<keyword evidence="2" id="KW-1185">Reference proteome</keyword>
<dbReference type="EMBL" id="CM029050">
    <property type="protein sequence ID" value="KAG2569209.1"/>
    <property type="molecule type" value="Genomic_DNA"/>
</dbReference>
<name>A0A8T0Q8W5_PANVG</name>
<evidence type="ECO:0000313" key="2">
    <source>
        <dbReference type="Proteomes" id="UP000823388"/>
    </source>
</evidence>
<sequence>MQHPKNRLRSPISCLIECIDQLWCGINWTKVTGEIVVRLISIQTFGCPVQIKKRGSAVQVTFRFPAGYSTVQMISGKLQAGQENGGTAGSQGLVLRRPAGVGCIGVLQHVPIHVVRASIAKLGHVSPLVSTTSGWPGQCKAAGPRPGLHTAPPVYVVY</sequence>
<organism evidence="1 2">
    <name type="scientific">Panicum virgatum</name>
    <name type="common">Blackwell switchgrass</name>
    <dbReference type="NCBI Taxonomy" id="38727"/>
    <lineage>
        <taxon>Eukaryota</taxon>
        <taxon>Viridiplantae</taxon>
        <taxon>Streptophyta</taxon>
        <taxon>Embryophyta</taxon>
        <taxon>Tracheophyta</taxon>
        <taxon>Spermatophyta</taxon>
        <taxon>Magnoliopsida</taxon>
        <taxon>Liliopsida</taxon>
        <taxon>Poales</taxon>
        <taxon>Poaceae</taxon>
        <taxon>PACMAD clade</taxon>
        <taxon>Panicoideae</taxon>
        <taxon>Panicodae</taxon>
        <taxon>Paniceae</taxon>
        <taxon>Panicinae</taxon>
        <taxon>Panicum</taxon>
        <taxon>Panicum sect. Hiantes</taxon>
    </lineage>
</organism>
<dbReference type="Proteomes" id="UP000823388">
    <property type="component" value="Chromosome 7N"/>
</dbReference>
<accession>A0A8T0Q8W5</accession>
<dbReference type="AlphaFoldDB" id="A0A8T0Q8W5"/>
<gene>
    <name evidence="1" type="ORF">PVAP13_7NG375821</name>
</gene>